<feature type="domain" description="Peptidase S54 rhomboid" evidence="10">
    <location>
        <begin position="213"/>
        <end position="358"/>
    </location>
</feature>
<evidence type="ECO:0000256" key="7">
    <source>
        <dbReference type="ARBA" id="ARBA00022989"/>
    </source>
</evidence>
<keyword evidence="5 9" id="KW-0812">Transmembrane</keyword>
<dbReference type="FunFam" id="1.20.1540.10:FF:000012">
    <property type="entry name" value="Rhomboid family protein"/>
    <property type="match status" value="1"/>
</dbReference>
<dbReference type="GO" id="GO:0016020">
    <property type="term" value="C:membrane"/>
    <property type="evidence" value="ECO:0007669"/>
    <property type="project" value="UniProtKB-SubCell"/>
</dbReference>
<dbReference type="AlphaFoldDB" id="A0AAN9G0G9"/>
<accession>A0AAN9G0G9</accession>
<name>A0AAN9G0G9_9CAEN</name>
<evidence type="ECO:0000256" key="9">
    <source>
        <dbReference type="SAM" id="Phobius"/>
    </source>
</evidence>
<dbReference type="InterPro" id="IPR035952">
    <property type="entry name" value="Rhomboid-like_sf"/>
</dbReference>
<dbReference type="GO" id="GO:0006465">
    <property type="term" value="P:signal peptide processing"/>
    <property type="evidence" value="ECO:0007669"/>
    <property type="project" value="TreeGrafter"/>
</dbReference>
<keyword evidence="12" id="KW-1185">Reference proteome</keyword>
<dbReference type="Gene3D" id="1.20.1540.10">
    <property type="entry name" value="Rhomboid-like"/>
    <property type="match status" value="1"/>
</dbReference>
<dbReference type="InterPro" id="IPR050925">
    <property type="entry name" value="Rhomboid_protease_S54"/>
</dbReference>
<dbReference type="InterPro" id="IPR022764">
    <property type="entry name" value="Peptidase_S54_rhomboid_dom"/>
</dbReference>
<keyword evidence="7 9" id="KW-1133">Transmembrane helix</keyword>
<evidence type="ECO:0000256" key="6">
    <source>
        <dbReference type="ARBA" id="ARBA00022801"/>
    </source>
</evidence>
<dbReference type="Pfam" id="PF01694">
    <property type="entry name" value="Rhomboid"/>
    <property type="match status" value="1"/>
</dbReference>
<comment type="subcellular location">
    <subcellularLocation>
        <location evidence="2">Membrane</location>
        <topology evidence="2">Multi-pass membrane protein</topology>
    </subcellularLocation>
</comment>
<dbReference type="GO" id="GO:0004252">
    <property type="term" value="F:serine-type endopeptidase activity"/>
    <property type="evidence" value="ECO:0007669"/>
    <property type="project" value="InterPro"/>
</dbReference>
<evidence type="ECO:0000256" key="8">
    <source>
        <dbReference type="ARBA" id="ARBA00023136"/>
    </source>
</evidence>
<keyword evidence="6" id="KW-0378">Hydrolase</keyword>
<feature type="transmembrane region" description="Helical" evidence="9">
    <location>
        <begin position="274"/>
        <end position="297"/>
    </location>
</feature>
<sequence>MAAYVCYRSCCRVIYKQISRSFSTGVQTSCSGQTLHSAGRPALSPLLQFCQSSKFYHSLGQNAWIRKGTAHRSGVFWRGFMSRRNRDTTIIKIGSKNERPGLLRPFAFTAFVCGSSFVGSMIWQYESLRQQAQEVMKGLDRQFGQMFEPTYGKEMGFRAHMNSMWNNMSDGQKMVMGLIAANFAVFLCWKAPAMQPFLMKYFASKPGNPQISMLLSAFSHFNLWHIAANMYVLWSFANISLNLFGREQWMAVYLSAASISAFASLANKVLRGGAIAPSIGASGAIMCLLGAVCVSHPDARLSIAFVGEIYPHSFSASSALKFILLLDTAGLVMGWRMFDHAAHLGGVLFGVWYATYGHKWIWNNREGVMRWWHELRGQPSK</sequence>
<proteinExistence type="inferred from homology"/>
<comment type="catalytic activity">
    <reaction evidence="1">
        <text>Cleaves type-1 transmembrane domains using a catalytic dyad composed of serine and histidine that are contributed by different transmembrane domains.</text>
        <dbReference type="EC" id="3.4.21.105"/>
    </reaction>
</comment>
<dbReference type="PANTHER" id="PTHR43731:SF14">
    <property type="entry name" value="PRESENILIN-ASSOCIATED RHOMBOID-LIKE PROTEIN, MITOCHONDRIAL"/>
    <property type="match status" value="1"/>
</dbReference>
<gene>
    <name evidence="11" type="ORF">V1264_010411</name>
</gene>
<evidence type="ECO:0000256" key="2">
    <source>
        <dbReference type="ARBA" id="ARBA00004141"/>
    </source>
</evidence>
<evidence type="ECO:0000259" key="10">
    <source>
        <dbReference type="Pfam" id="PF01694"/>
    </source>
</evidence>
<keyword evidence="8 9" id="KW-0472">Membrane</keyword>
<comment type="caution">
    <text evidence="11">The sequence shown here is derived from an EMBL/GenBank/DDBJ whole genome shotgun (WGS) entry which is preliminary data.</text>
</comment>
<protein>
    <recommendedName>
        <fullName evidence="4">rhomboid protease</fullName>
        <ecNumber evidence="4">3.4.21.105</ecNumber>
    </recommendedName>
</protein>
<evidence type="ECO:0000256" key="4">
    <source>
        <dbReference type="ARBA" id="ARBA00013039"/>
    </source>
</evidence>
<evidence type="ECO:0000256" key="3">
    <source>
        <dbReference type="ARBA" id="ARBA00009045"/>
    </source>
</evidence>
<dbReference type="SUPFAM" id="SSF144091">
    <property type="entry name" value="Rhomboid-like"/>
    <property type="match status" value="1"/>
</dbReference>
<organism evidence="11 12">
    <name type="scientific">Littorina saxatilis</name>
    <dbReference type="NCBI Taxonomy" id="31220"/>
    <lineage>
        <taxon>Eukaryota</taxon>
        <taxon>Metazoa</taxon>
        <taxon>Spiralia</taxon>
        <taxon>Lophotrochozoa</taxon>
        <taxon>Mollusca</taxon>
        <taxon>Gastropoda</taxon>
        <taxon>Caenogastropoda</taxon>
        <taxon>Littorinimorpha</taxon>
        <taxon>Littorinoidea</taxon>
        <taxon>Littorinidae</taxon>
        <taxon>Littorina</taxon>
    </lineage>
</organism>
<feature type="transmembrane region" description="Helical" evidence="9">
    <location>
        <begin position="213"/>
        <end position="237"/>
    </location>
</feature>
<evidence type="ECO:0000256" key="5">
    <source>
        <dbReference type="ARBA" id="ARBA00022692"/>
    </source>
</evidence>
<feature type="transmembrane region" description="Helical" evidence="9">
    <location>
        <begin position="102"/>
        <end position="123"/>
    </location>
</feature>
<reference evidence="11 12" key="1">
    <citation type="submission" date="2024-02" db="EMBL/GenBank/DDBJ databases">
        <title>Chromosome-scale genome assembly of the rough periwinkle Littorina saxatilis.</title>
        <authorList>
            <person name="De Jode A."/>
            <person name="Faria R."/>
            <person name="Formenti G."/>
            <person name="Sims Y."/>
            <person name="Smith T.P."/>
            <person name="Tracey A."/>
            <person name="Wood J.M.D."/>
            <person name="Zagrodzka Z.B."/>
            <person name="Johannesson K."/>
            <person name="Butlin R.K."/>
            <person name="Leder E.H."/>
        </authorList>
    </citation>
    <scope>NUCLEOTIDE SEQUENCE [LARGE SCALE GENOMIC DNA]</scope>
    <source>
        <strain evidence="11">Snail1</strain>
        <tissue evidence="11">Muscle</tissue>
    </source>
</reference>
<feature type="transmembrane region" description="Helical" evidence="9">
    <location>
        <begin position="344"/>
        <end position="362"/>
    </location>
</feature>
<comment type="similarity">
    <text evidence="3">Belongs to the peptidase S54 family.</text>
</comment>
<dbReference type="EMBL" id="JBAMIC010000024">
    <property type="protein sequence ID" value="KAK7090646.1"/>
    <property type="molecule type" value="Genomic_DNA"/>
</dbReference>
<feature type="transmembrane region" description="Helical" evidence="9">
    <location>
        <begin position="174"/>
        <end position="192"/>
    </location>
</feature>
<dbReference type="EC" id="3.4.21.105" evidence="4"/>
<evidence type="ECO:0000256" key="1">
    <source>
        <dbReference type="ARBA" id="ARBA00000156"/>
    </source>
</evidence>
<feature type="transmembrane region" description="Helical" evidence="9">
    <location>
        <begin position="249"/>
        <end position="267"/>
    </location>
</feature>
<dbReference type="PANTHER" id="PTHR43731">
    <property type="entry name" value="RHOMBOID PROTEASE"/>
    <property type="match status" value="1"/>
</dbReference>
<dbReference type="Proteomes" id="UP001374579">
    <property type="component" value="Unassembled WGS sequence"/>
</dbReference>
<evidence type="ECO:0000313" key="11">
    <source>
        <dbReference type="EMBL" id="KAK7090646.1"/>
    </source>
</evidence>
<evidence type="ECO:0000313" key="12">
    <source>
        <dbReference type="Proteomes" id="UP001374579"/>
    </source>
</evidence>